<evidence type="ECO:0000256" key="7">
    <source>
        <dbReference type="HAMAP-Rule" id="MF_00156"/>
    </source>
</evidence>
<dbReference type="Proteomes" id="UP000326354">
    <property type="component" value="Chromosome"/>
</dbReference>
<dbReference type="GO" id="GO:0008168">
    <property type="term" value="F:methyltransferase activity"/>
    <property type="evidence" value="ECO:0007669"/>
    <property type="project" value="UniProtKB-KW"/>
</dbReference>
<evidence type="ECO:0000256" key="4">
    <source>
        <dbReference type="ARBA" id="ARBA00022655"/>
    </source>
</evidence>
<dbReference type="GO" id="GO:0005737">
    <property type="term" value="C:cytoplasm"/>
    <property type="evidence" value="ECO:0007669"/>
    <property type="project" value="UniProtKB-SubCell"/>
</dbReference>
<dbReference type="GO" id="GO:0003864">
    <property type="term" value="F:3-methyl-2-oxobutanoate hydroxymethyltransferase activity"/>
    <property type="evidence" value="ECO:0007669"/>
    <property type="project" value="UniProtKB-UniRule"/>
</dbReference>
<evidence type="ECO:0000256" key="1">
    <source>
        <dbReference type="ARBA" id="ARBA00005033"/>
    </source>
</evidence>
<evidence type="ECO:0000256" key="2">
    <source>
        <dbReference type="ARBA" id="ARBA00008676"/>
    </source>
</evidence>
<organism evidence="11 12">
    <name type="scientific">Uabimicrobium amorphum</name>
    <dbReference type="NCBI Taxonomy" id="2596890"/>
    <lineage>
        <taxon>Bacteria</taxon>
        <taxon>Pseudomonadati</taxon>
        <taxon>Planctomycetota</taxon>
        <taxon>Candidatus Uabimicrobiia</taxon>
        <taxon>Candidatus Uabimicrobiales</taxon>
        <taxon>Candidatus Uabimicrobiaceae</taxon>
        <taxon>Candidatus Uabimicrobium</taxon>
    </lineage>
</organism>
<evidence type="ECO:0000313" key="12">
    <source>
        <dbReference type="Proteomes" id="UP000326354"/>
    </source>
</evidence>
<comment type="cofactor">
    <cofactor evidence="7 10">
        <name>Mg(2+)</name>
        <dbReference type="ChEBI" id="CHEBI:18420"/>
    </cofactor>
    <text evidence="7 10">Binds 1 Mg(2+) ion per subunit.</text>
</comment>
<keyword evidence="5 7" id="KW-0808">Transferase</keyword>
<proteinExistence type="inferred from homology"/>
<dbReference type="NCBIfam" id="NF001452">
    <property type="entry name" value="PRK00311.1"/>
    <property type="match status" value="1"/>
</dbReference>
<keyword evidence="7 10" id="KW-0460">Magnesium</keyword>
<comment type="catalytic activity">
    <reaction evidence="7">
        <text>(6R)-5,10-methylene-5,6,7,8-tetrahydrofolate + 3-methyl-2-oxobutanoate + H2O = 2-dehydropantoate + (6S)-5,6,7,8-tetrahydrofolate</text>
        <dbReference type="Rhea" id="RHEA:11824"/>
        <dbReference type="ChEBI" id="CHEBI:11561"/>
        <dbReference type="ChEBI" id="CHEBI:11851"/>
        <dbReference type="ChEBI" id="CHEBI:15377"/>
        <dbReference type="ChEBI" id="CHEBI:15636"/>
        <dbReference type="ChEBI" id="CHEBI:57453"/>
        <dbReference type="EC" id="2.1.2.11"/>
    </reaction>
</comment>
<dbReference type="GO" id="GO:0000287">
    <property type="term" value="F:magnesium ion binding"/>
    <property type="evidence" value="ECO:0007669"/>
    <property type="project" value="TreeGrafter"/>
</dbReference>
<evidence type="ECO:0000256" key="6">
    <source>
        <dbReference type="ARBA" id="ARBA00056497"/>
    </source>
</evidence>
<dbReference type="AlphaFoldDB" id="A0A5S9IIY6"/>
<feature type="binding site" evidence="7 10">
    <location>
        <position position="43"/>
    </location>
    <ligand>
        <name>Mg(2+)</name>
        <dbReference type="ChEBI" id="CHEBI:18420"/>
    </ligand>
</feature>
<dbReference type="InterPro" id="IPR003700">
    <property type="entry name" value="Pantoate_hydroxy_MeTrfase"/>
</dbReference>
<evidence type="ECO:0000256" key="10">
    <source>
        <dbReference type="PIRSR" id="PIRSR000388-3"/>
    </source>
</evidence>
<keyword evidence="4 7" id="KW-0566">Pantothenate biosynthesis</keyword>
<evidence type="ECO:0000256" key="8">
    <source>
        <dbReference type="PIRSR" id="PIRSR000388-1"/>
    </source>
</evidence>
<dbReference type="CDD" id="cd06557">
    <property type="entry name" value="KPHMT-like"/>
    <property type="match status" value="1"/>
</dbReference>
<gene>
    <name evidence="7" type="primary">panB</name>
    <name evidence="11" type="ORF">UABAM_01051</name>
</gene>
<dbReference type="UniPathway" id="UPA00028">
    <property type="reaction ID" value="UER00003"/>
</dbReference>
<dbReference type="Gene3D" id="3.20.20.60">
    <property type="entry name" value="Phosphoenolpyruvate-binding domains"/>
    <property type="match status" value="1"/>
</dbReference>
<dbReference type="EMBL" id="AP019860">
    <property type="protein sequence ID" value="BBM82708.1"/>
    <property type="molecule type" value="Genomic_DNA"/>
</dbReference>
<dbReference type="GO" id="GO:0015940">
    <property type="term" value="P:pantothenate biosynthetic process"/>
    <property type="evidence" value="ECO:0007669"/>
    <property type="project" value="UniProtKB-UniRule"/>
</dbReference>
<feature type="binding site" evidence="7 9">
    <location>
        <begin position="43"/>
        <end position="44"/>
    </location>
    <ligand>
        <name>3-methyl-2-oxobutanoate</name>
        <dbReference type="ChEBI" id="CHEBI:11851"/>
    </ligand>
</feature>
<keyword evidence="12" id="KW-1185">Reference proteome</keyword>
<dbReference type="FunFam" id="3.20.20.60:FF:000003">
    <property type="entry name" value="3-methyl-2-oxobutanoate hydroxymethyltransferase"/>
    <property type="match status" value="1"/>
</dbReference>
<feature type="binding site" evidence="7 9">
    <location>
        <position position="81"/>
    </location>
    <ligand>
        <name>3-methyl-2-oxobutanoate</name>
        <dbReference type="ChEBI" id="CHEBI:11851"/>
    </ligand>
</feature>
<comment type="subcellular location">
    <subcellularLocation>
        <location evidence="7">Cytoplasm</location>
    </subcellularLocation>
</comment>
<dbReference type="SUPFAM" id="SSF51621">
    <property type="entry name" value="Phosphoenolpyruvate/pyruvate domain"/>
    <property type="match status" value="1"/>
</dbReference>
<keyword evidence="7" id="KW-0963">Cytoplasm</keyword>
<evidence type="ECO:0000313" key="11">
    <source>
        <dbReference type="EMBL" id="BBM82708.1"/>
    </source>
</evidence>
<dbReference type="InterPro" id="IPR015813">
    <property type="entry name" value="Pyrv/PenolPyrv_kinase-like_dom"/>
</dbReference>
<dbReference type="GO" id="GO:0032259">
    <property type="term" value="P:methylation"/>
    <property type="evidence" value="ECO:0007669"/>
    <property type="project" value="UniProtKB-KW"/>
</dbReference>
<feature type="binding site" evidence="7 10">
    <location>
        <position position="112"/>
    </location>
    <ligand>
        <name>Mg(2+)</name>
        <dbReference type="ChEBI" id="CHEBI:18420"/>
    </ligand>
</feature>
<name>A0A5S9IIY6_UABAM</name>
<feature type="binding site" evidence="7 9">
    <location>
        <position position="110"/>
    </location>
    <ligand>
        <name>3-methyl-2-oxobutanoate</name>
        <dbReference type="ChEBI" id="CHEBI:11851"/>
    </ligand>
</feature>
<dbReference type="NCBIfam" id="TIGR00222">
    <property type="entry name" value="panB"/>
    <property type="match status" value="1"/>
</dbReference>
<dbReference type="OrthoDB" id="9781789at2"/>
<dbReference type="EC" id="2.1.2.11" evidence="7"/>
<dbReference type="HAMAP" id="MF_00156">
    <property type="entry name" value="PanB"/>
    <property type="match status" value="1"/>
</dbReference>
<dbReference type="RefSeq" id="WP_151966944.1">
    <property type="nucleotide sequence ID" value="NZ_AP019860.1"/>
</dbReference>
<accession>A0A5S9IIY6</accession>
<evidence type="ECO:0000256" key="9">
    <source>
        <dbReference type="PIRSR" id="PIRSR000388-2"/>
    </source>
</evidence>
<keyword evidence="11" id="KW-0489">Methyltransferase</keyword>
<dbReference type="KEGG" id="uam:UABAM_01051"/>
<dbReference type="InterPro" id="IPR040442">
    <property type="entry name" value="Pyrv_kinase-like_dom_sf"/>
</dbReference>
<feature type="binding site" evidence="7 10">
    <location>
        <position position="81"/>
    </location>
    <ligand>
        <name>Mg(2+)</name>
        <dbReference type="ChEBI" id="CHEBI:18420"/>
    </ligand>
</feature>
<keyword evidence="7 10" id="KW-0479">Metal-binding</keyword>
<dbReference type="Pfam" id="PF02548">
    <property type="entry name" value="Pantoate_transf"/>
    <property type="match status" value="1"/>
</dbReference>
<comment type="pathway">
    <text evidence="1 7">Cofactor biosynthesis; (R)-pantothenate biosynthesis; (R)-pantoate from 3-methyl-2-oxobutanoate: step 1/2.</text>
</comment>
<dbReference type="PIRSF" id="PIRSF000388">
    <property type="entry name" value="Pantoate_hydroxy_MeTrfase"/>
    <property type="match status" value="1"/>
</dbReference>
<evidence type="ECO:0000256" key="3">
    <source>
        <dbReference type="ARBA" id="ARBA00011424"/>
    </source>
</evidence>
<comment type="similarity">
    <text evidence="2 7">Belongs to the PanB family.</text>
</comment>
<evidence type="ECO:0000256" key="5">
    <source>
        <dbReference type="ARBA" id="ARBA00022679"/>
    </source>
</evidence>
<sequence>MDSIYDFGKAKQKNRKISMVTCYDFWSAKIIDASQIDCVLVGDSLAMVMHGFESTLHATTEMMALHASAVCRGTSKFVVVDMPFLSYRKGVAQAIDHVQTLMHSGAKAIKLEGVTGHEDVIQHIVHSGVPVMGHIGLTPQSIHQIGGFRVQGKNEESAKILLQEAQTLEELGCFAIVLECVPSHVADEITKKLQIPTIGIGAGIETDGQVLVLQDLLGMDDQFRPKFLKHYLAGKTHLSSALNQFDTEVKERIFPSKKESYS</sequence>
<protein>
    <recommendedName>
        <fullName evidence="7">3-methyl-2-oxobutanoate hydroxymethyltransferase</fullName>
        <ecNumber evidence="7">2.1.2.11</ecNumber>
    </recommendedName>
    <alternativeName>
        <fullName evidence="7">Ketopantoate hydroxymethyltransferase</fullName>
        <shortName evidence="7">KPHMT</shortName>
    </alternativeName>
</protein>
<comment type="subunit">
    <text evidence="3 7">Homodecamer; pentamer of dimers.</text>
</comment>
<comment type="function">
    <text evidence="6 7">Catalyzes the reversible reaction in which hydroxymethyl group from 5,10-methylenetetrahydrofolate is transferred onto alpha-ketoisovalerate to form ketopantoate.</text>
</comment>
<reference evidence="11 12" key="1">
    <citation type="submission" date="2019-08" db="EMBL/GenBank/DDBJ databases">
        <title>Complete genome sequence of Candidatus Uab amorphum.</title>
        <authorList>
            <person name="Shiratori T."/>
            <person name="Suzuki S."/>
            <person name="Kakizawa Y."/>
            <person name="Ishida K."/>
        </authorList>
    </citation>
    <scope>NUCLEOTIDE SEQUENCE [LARGE SCALE GENOMIC DNA]</scope>
    <source>
        <strain evidence="11 12">SRT547</strain>
    </source>
</reference>
<feature type="active site" description="Proton acceptor" evidence="7 8">
    <location>
        <position position="179"/>
    </location>
</feature>
<dbReference type="PANTHER" id="PTHR20881:SF0">
    <property type="entry name" value="3-METHYL-2-OXOBUTANOATE HYDROXYMETHYLTRANSFERASE"/>
    <property type="match status" value="1"/>
</dbReference>
<dbReference type="PANTHER" id="PTHR20881">
    <property type="entry name" value="3-METHYL-2-OXOBUTANOATE HYDROXYMETHYLTRANSFERASE"/>
    <property type="match status" value="1"/>
</dbReference>